<dbReference type="RefSeq" id="XP_002851116.1">
    <property type="nucleotide sequence ID" value="XM_002851070.1"/>
</dbReference>
<dbReference type="HOGENOM" id="CLU_2704360_0_0_1"/>
<sequence length="73" mass="8022">MDEGVGVCLYTELANNYETTLMGYGERGREVGLSNSALCGRTYHTTGTSFLAPLWHRQVVIDGFDPKKPTPAK</sequence>
<protein>
    <submittedName>
        <fullName evidence="1">Uncharacterized protein</fullName>
    </submittedName>
</protein>
<dbReference type="VEuPathDB" id="FungiDB:MCYG_01220"/>
<gene>
    <name evidence="1" type="ORF">MCYG_01220</name>
</gene>
<accession>C5FEK8</accession>
<name>C5FEK8_ARTOC</name>
<reference evidence="2" key="1">
    <citation type="journal article" date="2012" name="MBio">
        <title>Comparative genome analysis of Trichophyton rubrum and related dermatophytes reveals candidate genes involved in infection.</title>
        <authorList>
            <person name="Martinez D.A."/>
            <person name="Oliver B.G."/>
            <person name="Graeser Y."/>
            <person name="Goldberg J.M."/>
            <person name="Li W."/>
            <person name="Martinez-Rossi N.M."/>
            <person name="Monod M."/>
            <person name="Shelest E."/>
            <person name="Barton R.C."/>
            <person name="Birch E."/>
            <person name="Brakhage A.A."/>
            <person name="Chen Z."/>
            <person name="Gurr S.J."/>
            <person name="Heiman D."/>
            <person name="Heitman J."/>
            <person name="Kosti I."/>
            <person name="Rossi A."/>
            <person name="Saif S."/>
            <person name="Samalova M."/>
            <person name="Saunders C.W."/>
            <person name="Shea T."/>
            <person name="Summerbell R.C."/>
            <person name="Xu J."/>
            <person name="Young S."/>
            <person name="Zeng Q."/>
            <person name="Birren B.W."/>
            <person name="Cuomo C.A."/>
            <person name="White T.C."/>
        </authorList>
    </citation>
    <scope>NUCLEOTIDE SEQUENCE [LARGE SCALE GENOMIC DNA]</scope>
    <source>
        <strain evidence="2">ATCC MYA-4605 / CBS 113480</strain>
    </source>
</reference>
<dbReference type="Proteomes" id="UP000002035">
    <property type="component" value="Unassembled WGS sequence"/>
</dbReference>
<evidence type="ECO:0000313" key="1">
    <source>
        <dbReference type="EMBL" id="EEQ28332.1"/>
    </source>
</evidence>
<dbReference type="EMBL" id="DS995701">
    <property type="protein sequence ID" value="EEQ28332.1"/>
    <property type="molecule type" value="Genomic_DNA"/>
</dbReference>
<keyword evidence="2" id="KW-1185">Reference proteome</keyword>
<organism evidence="1 2">
    <name type="scientific">Arthroderma otae (strain ATCC MYA-4605 / CBS 113480)</name>
    <name type="common">Microsporum canis</name>
    <dbReference type="NCBI Taxonomy" id="554155"/>
    <lineage>
        <taxon>Eukaryota</taxon>
        <taxon>Fungi</taxon>
        <taxon>Dikarya</taxon>
        <taxon>Ascomycota</taxon>
        <taxon>Pezizomycotina</taxon>
        <taxon>Eurotiomycetes</taxon>
        <taxon>Eurotiomycetidae</taxon>
        <taxon>Onygenales</taxon>
        <taxon>Arthrodermataceae</taxon>
        <taxon>Microsporum</taxon>
    </lineage>
</organism>
<dbReference type="GeneID" id="9228657"/>
<dbReference type="AlphaFoldDB" id="C5FEK8"/>
<evidence type="ECO:0000313" key="2">
    <source>
        <dbReference type="Proteomes" id="UP000002035"/>
    </source>
</evidence>
<proteinExistence type="predicted"/>